<keyword evidence="1" id="KW-0472">Membrane</keyword>
<protein>
    <submittedName>
        <fullName evidence="2">Uncharacterized protein</fullName>
    </submittedName>
</protein>
<dbReference type="Gramene" id="ONK78058">
    <property type="protein sequence ID" value="ONK78058"/>
    <property type="gene ID" value="A4U43_C02F13790"/>
</dbReference>
<keyword evidence="3" id="KW-1185">Reference proteome</keyword>
<feature type="transmembrane region" description="Helical" evidence="1">
    <location>
        <begin position="97"/>
        <end position="120"/>
    </location>
</feature>
<sequence length="161" mass="18122">MLITDRCVSSFVCRTRGLDVRQIVPVSALSVFISVWSSSDCGAFGLYVLALILYILFVDLLGGFMSQSALFFFFLFWVFGSYASCVACLLRRRLLMFWVDFNCLAFHFLYMFLLCEWVWLAGLCSMLDGNARRGTVAGFGEGGLRRYGIRATSVQDFGVAE</sequence>
<dbReference type="EMBL" id="CM007382">
    <property type="protein sequence ID" value="ONK78058.1"/>
    <property type="molecule type" value="Genomic_DNA"/>
</dbReference>
<evidence type="ECO:0000313" key="2">
    <source>
        <dbReference type="EMBL" id="ONK78058.1"/>
    </source>
</evidence>
<feature type="transmembrane region" description="Helical" evidence="1">
    <location>
        <begin position="70"/>
        <end position="90"/>
    </location>
</feature>
<dbReference type="AlphaFoldDB" id="A0A5P1FIA2"/>
<keyword evidence="1" id="KW-1133">Transmembrane helix</keyword>
<evidence type="ECO:0000256" key="1">
    <source>
        <dbReference type="SAM" id="Phobius"/>
    </source>
</evidence>
<keyword evidence="1" id="KW-0812">Transmembrane</keyword>
<accession>A0A5P1FIA2</accession>
<evidence type="ECO:0000313" key="3">
    <source>
        <dbReference type="Proteomes" id="UP000243459"/>
    </source>
</evidence>
<gene>
    <name evidence="2" type="ORF">A4U43_C02F13790</name>
</gene>
<name>A0A5P1FIA2_ASPOF</name>
<organism evidence="2 3">
    <name type="scientific">Asparagus officinalis</name>
    <name type="common">Garden asparagus</name>
    <dbReference type="NCBI Taxonomy" id="4686"/>
    <lineage>
        <taxon>Eukaryota</taxon>
        <taxon>Viridiplantae</taxon>
        <taxon>Streptophyta</taxon>
        <taxon>Embryophyta</taxon>
        <taxon>Tracheophyta</taxon>
        <taxon>Spermatophyta</taxon>
        <taxon>Magnoliopsida</taxon>
        <taxon>Liliopsida</taxon>
        <taxon>Asparagales</taxon>
        <taxon>Asparagaceae</taxon>
        <taxon>Asparagoideae</taxon>
        <taxon>Asparagus</taxon>
    </lineage>
</organism>
<dbReference type="Proteomes" id="UP000243459">
    <property type="component" value="Chromosome 2"/>
</dbReference>
<feature type="transmembrane region" description="Helical" evidence="1">
    <location>
        <begin position="44"/>
        <end position="64"/>
    </location>
</feature>
<reference evidence="3" key="1">
    <citation type="journal article" date="2017" name="Nat. Commun.">
        <title>The asparagus genome sheds light on the origin and evolution of a young Y chromosome.</title>
        <authorList>
            <person name="Harkess A."/>
            <person name="Zhou J."/>
            <person name="Xu C."/>
            <person name="Bowers J.E."/>
            <person name="Van der Hulst R."/>
            <person name="Ayyampalayam S."/>
            <person name="Mercati F."/>
            <person name="Riccardi P."/>
            <person name="McKain M.R."/>
            <person name="Kakrana A."/>
            <person name="Tang H."/>
            <person name="Ray J."/>
            <person name="Groenendijk J."/>
            <person name="Arikit S."/>
            <person name="Mathioni S.M."/>
            <person name="Nakano M."/>
            <person name="Shan H."/>
            <person name="Telgmann-Rauber A."/>
            <person name="Kanno A."/>
            <person name="Yue Z."/>
            <person name="Chen H."/>
            <person name="Li W."/>
            <person name="Chen Y."/>
            <person name="Xu X."/>
            <person name="Zhang Y."/>
            <person name="Luo S."/>
            <person name="Chen H."/>
            <person name="Gao J."/>
            <person name="Mao Z."/>
            <person name="Pires J.C."/>
            <person name="Luo M."/>
            <person name="Kudrna D."/>
            <person name="Wing R.A."/>
            <person name="Meyers B.C."/>
            <person name="Yi K."/>
            <person name="Kong H."/>
            <person name="Lavrijsen P."/>
            <person name="Sunseri F."/>
            <person name="Falavigna A."/>
            <person name="Ye Y."/>
            <person name="Leebens-Mack J.H."/>
            <person name="Chen G."/>
        </authorList>
    </citation>
    <scope>NUCLEOTIDE SEQUENCE [LARGE SCALE GENOMIC DNA]</scope>
    <source>
        <strain evidence="3">cv. DH0086</strain>
    </source>
</reference>
<proteinExistence type="predicted"/>